<dbReference type="Gene3D" id="2.60.120.40">
    <property type="match status" value="1"/>
</dbReference>
<evidence type="ECO:0000256" key="3">
    <source>
        <dbReference type="SAM" id="SignalP"/>
    </source>
</evidence>
<comment type="subcellular location">
    <subcellularLocation>
        <location evidence="1">Secreted</location>
    </subcellularLocation>
</comment>
<dbReference type="PRINTS" id="PR00007">
    <property type="entry name" value="COMPLEMNTC1Q"/>
</dbReference>
<accession>A0A8W8MA02</accession>
<dbReference type="InterPro" id="IPR050392">
    <property type="entry name" value="Collagen/C1q_domain"/>
</dbReference>
<dbReference type="Proteomes" id="UP000005408">
    <property type="component" value="Unassembled WGS sequence"/>
</dbReference>
<dbReference type="Pfam" id="PF00386">
    <property type="entry name" value="C1q"/>
    <property type="match status" value="1"/>
</dbReference>
<evidence type="ECO:0000313" key="5">
    <source>
        <dbReference type="EnsemblMetazoa" id="G31796.1:cds"/>
    </source>
</evidence>
<feature type="chain" id="PRO_5036490658" description="C1q domain-containing protein" evidence="3">
    <location>
        <begin position="18"/>
        <end position="200"/>
    </location>
</feature>
<dbReference type="SMART" id="SM00110">
    <property type="entry name" value="C1Q"/>
    <property type="match status" value="1"/>
</dbReference>
<keyword evidence="3" id="KW-0732">Signal</keyword>
<evidence type="ECO:0000313" key="6">
    <source>
        <dbReference type="Proteomes" id="UP000005408"/>
    </source>
</evidence>
<reference evidence="5" key="1">
    <citation type="submission" date="2022-08" db="UniProtKB">
        <authorList>
            <consortium name="EnsemblMetazoa"/>
        </authorList>
    </citation>
    <scope>IDENTIFICATION</scope>
    <source>
        <strain evidence="5">05x7-T-G4-1.051#20</strain>
    </source>
</reference>
<dbReference type="OrthoDB" id="6088199at2759"/>
<sequence>MLLALLFASMLAIGVLSLKPSGIDVQTDKRAESDWIKSLIFDNTKGTITLDSSALKLLMELSSNSSNTLRQVSFSVALRSKELRLGAGQTVKYDAVLTNDGNGYDDRTGVFTCPVAGTYMFVVDSLSFPGIWLHVKVNKKTVGSLHVSSGHNGNSTSQISRTVIVKLKSGDHVKIENGVKNGYIHPYLYSGFTGVLIYTD</sequence>
<name>A0A8W8MA02_MAGGI</name>
<evidence type="ECO:0000259" key="4">
    <source>
        <dbReference type="PROSITE" id="PS50871"/>
    </source>
</evidence>
<dbReference type="SUPFAM" id="SSF49842">
    <property type="entry name" value="TNF-like"/>
    <property type="match status" value="1"/>
</dbReference>
<keyword evidence="6" id="KW-1185">Reference proteome</keyword>
<feature type="signal peptide" evidence="3">
    <location>
        <begin position="1"/>
        <end position="17"/>
    </location>
</feature>
<evidence type="ECO:0000256" key="1">
    <source>
        <dbReference type="ARBA" id="ARBA00004613"/>
    </source>
</evidence>
<protein>
    <recommendedName>
        <fullName evidence="4">C1q domain-containing protein</fullName>
    </recommendedName>
</protein>
<dbReference type="OMA" id="SVHITIV"/>
<feature type="domain" description="C1q" evidence="4">
    <location>
        <begin position="67"/>
        <end position="200"/>
    </location>
</feature>
<keyword evidence="2" id="KW-0964">Secreted</keyword>
<dbReference type="InterPro" id="IPR008983">
    <property type="entry name" value="Tumour_necrosis_fac-like_dom"/>
</dbReference>
<dbReference type="InterPro" id="IPR001073">
    <property type="entry name" value="C1q_dom"/>
</dbReference>
<evidence type="ECO:0000256" key="2">
    <source>
        <dbReference type="ARBA" id="ARBA00022525"/>
    </source>
</evidence>
<proteinExistence type="predicted"/>
<dbReference type="PROSITE" id="PS50871">
    <property type="entry name" value="C1Q"/>
    <property type="match status" value="1"/>
</dbReference>
<dbReference type="AlphaFoldDB" id="A0A8W8MA02"/>
<dbReference type="PANTHER" id="PTHR15427:SF33">
    <property type="entry name" value="COLLAGEN IV NC1 DOMAIN-CONTAINING PROTEIN"/>
    <property type="match status" value="1"/>
</dbReference>
<organism evidence="5 6">
    <name type="scientific">Magallana gigas</name>
    <name type="common">Pacific oyster</name>
    <name type="synonym">Crassostrea gigas</name>
    <dbReference type="NCBI Taxonomy" id="29159"/>
    <lineage>
        <taxon>Eukaryota</taxon>
        <taxon>Metazoa</taxon>
        <taxon>Spiralia</taxon>
        <taxon>Lophotrochozoa</taxon>
        <taxon>Mollusca</taxon>
        <taxon>Bivalvia</taxon>
        <taxon>Autobranchia</taxon>
        <taxon>Pteriomorphia</taxon>
        <taxon>Ostreida</taxon>
        <taxon>Ostreoidea</taxon>
        <taxon>Ostreidae</taxon>
        <taxon>Magallana</taxon>
    </lineage>
</organism>
<dbReference type="EnsemblMetazoa" id="G31796.1">
    <property type="protein sequence ID" value="G31796.1:cds"/>
    <property type="gene ID" value="G31796"/>
</dbReference>
<dbReference type="GO" id="GO:0005581">
    <property type="term" value="C:collagen trimer"/>
    <property type="evidence" value="ECO:0007669"/>
    <property type="project" value="UniProtKB-KW"/>
</dbReference>
<dbReference type="PANTHER" id="PTHR15427">
    <property type="entry name" value="EMILIN ELASTIN MICROFIBRIL INTERFACE-LOCATED PROTEIN ELASTIN MICROFIBRIL INTERFACER"/>
    <property type="match status" value="1"/>
</dbReference>